<evidence type="ECO:0000313" key="1">
    <source>
        <dbReference type="EMBL" id="MDM5147607.1"/>
    </source>
</evidence>
<name>A0ABT7QLS8_9GAMM</name>
<evidence type="ECO:0000313" key="2">
    <source>
        <dbReference type="Proteomes" id="UP001168167"/>
    </source>
</evidence>
<keyword evidence="2" id="KW-1185">Reference proteome</keyword>
<organism evidence="1 2">
    <name type="scientific">Candidatus Doriopsillibacter californiensis</name>
    <dbReference type="NCBI Taxonomy" id="2970740"/>
    <lineage>
        <taxon>Bacteria</taxon>
        <taxon>Pseudomonadati</taxon>
        <taxon>Pseudomonadota</taxon>
        <taxon>Gammaproteobacteria</taxon>
        <taxon>Candidatus Tethybacterales</taxon>
        <taxon>Candidatus Persebacteraceae</taxon>
        <taxon>Candidatus Doriopsillibacter</taxon>
    </lineage>
</organism>
<reference evidence="1" key="2">
    <citation type="journal article" date="2023" name="Microbiome">
        <title>Synthase-selected sorting approach identifies a beta-lactone synthase in a nudibranch symbiotic bacterium.</title>
        <authorList>
            <person name="Dzunkova M."/>
            <person name="La Clair J.J."/>
            <person name="Tyml T."/>
            <person name="Doud D."/>
            <person name="Schulz F."/>
            <person name="Piquer-Esteban S."/>
            <person name="Porcel Sanchis D."/>
            <person name="Osborn A."/>
            <person name="Robinson D."/>
            <person name="Louie K.B."/>
            <person name="Bowen B.P."/>
            <person name="Bowers R.M."/>
            <person name="Lee J."/>
            <person name="Arnau V."/>
            <person name="Diaz-Villanueva W."/>
            <person name="Stepanauskas R."/>
            <person name="Gosliner T."/>
            <person name="Date S.V."/>
            <person name="Northen T.R."/>
            <person name="Cheng J.F."/>
            <person name="Burkart M.D."/>
            <person name="Woyke T."/>
        </authorList>
    </citation>
    <scope>NUCLEOTIDE SEQUENCE</scope>
    <source>
        <strain evidence="1">Df01</strain>
    </source>
</reference>
<sequence>MSWRWRSPLAGVFGKHAEWCAVADSDIVEDTGSDTAMTLGFCDLSPLPRLGAKGDTEKRVPNINHSAVMKTGSLCCRLSADEFLLLAAPDGTAPELSEVLPKPRLLLPRRDSHCCLGLCGWRAPEMLSLLCAVAPPEKDELLQTRVAEIGALVIRDARTDVPAFNLLVDSGYAMHLWDAIRHAATARNGSVIGWRQWRELFS</sequence>
<accession>A0ABT7QLS8</accession>
<dbReference type="Proteomes" id="UP001168167">
    <property type="component" value="Unassembled WGS sequence"/>
</dbReference>
<dbReference type="InterPro" id="IPR027266">
    <property type="entry name" value="TrmE/GcvT-like"/>
</dbReference>
<dbReference type="Gene3D" id="3.30.1360.120">
    <property type="entry name" value="Probable tRNA modification gtpase trme, domain 1"/>
    <property type="match status" value="1"/>
</dbReference>
<protein>
    <submittedName>
        <fullName evidence="1">Uncharacterized protein</fullName>
    </submittedName>
</protein>
<dbReference type="SUPFAM" id="SSF103025">
    <property type="entry name" value="Folate-binding domain"/>
    <property type="match status" value="1"/>
</dbReference>
<gene>
    <name evidence="1" type="ORF">NQX30_04385</name>
</gene>
<comment type="caution">
    <text evidence="1">The sequence shown here is derived from an EMBL/GenBank/DDBJ whole genome shotgun (WGS) entry which is preliminary data.</text>
</comment>
<proteinExistence type="predicted"/>
<reference evidence="1" key="1">
    <citation type="submission" date="2022-08" db="EMBL/GenBank/DDBJ databases">
        <authorList>
            <person name="Dzunkova M."/>
            <person name="La Clair J."/>
            <person name="Tyml T."/>
            <person name="Doud D."/>
            <person name="Schulz F."/>
            <person name="Piquer S."/>
            <person name="Porcel Sanchis D."/>
            <person name="Osborn A."/>
            <person name="Robinson D."/>
            <person name="Louie K.B."/>
            <person name="Bowen B.P."/>
            <person name="Bowers R."/>
            <person name="Lee J."/>
            <person name="Arnau Llombart V."/>
            <person name="Diaz Villanueva W."/>
            <person name="Gosliner T."/>
            <person name="Northen T."/>
            <person name="Cheng J.-F."/>
            <person name="Burkart M.D."/>
            <person name="Woyke T."/>
        </authorList>
    </citation>
    <scope>NUCLEOTIDE SEQUENCE</scope>
    <source>
        <strain evidence="1">Df01</strain>
    </source>
</reference>
<dbReference type="EMBL" id="JANQAO010000002">
    <property type="protein sequence ID" value="MDM5147607.1"/>
    <property type="molecule type" value="Genomic_DNA"/>
</dbReference>